<protein>
    <submittedName>
        <fullName evidence="2">Uncharacterized protein</fullName>
    </submittedName>
</protein>
<gene>
    <name evidence="2" type="ORF">AC578_5847</name>
</gene>
<dbReference type="Proteomes" id="UP000070133">
    <property type="component" value="Unassembled WGS sequence"/>
</dbReference>
<evidence type="ECO:0000313" key="3">
    <source>
        <dbReference type="Proteomes" id="UP000070133"/>
    </source>
</evidence>
<sequence length="289" mass="32308">MDPYDSDDSTGDRPRRSDSDREEERTGGTWLQGLGHDDAKDKVLKDDSDVMMTWPCASSAAHTIPYLAEARSTSSDNDGVSKTQPSTMSRFNPPLSLYCDFRRALARAKQWVPQIASPRAVLGLAYMMCVLLSQWLWPIWSLGHGPPNIIRAHTHTHSHSQIWQCERPPPIPLPPHVHLFHHIPNATFSLSQARRAVDSHCSPADLEGFHAMLFLLGLDDDHHAPVSRLPGTENALVRQLHRVLRGTSDEACHVGVVAALGWIQLFEMRVVDRLLRPDVAEVQRLHASA</sequence>
<proteinExistence type="predicted"/>
<keyword evidence="3" id="KW-1185">Reference proteome</keyword>
<feature type="region of interest" description="Disordered" evidence="1">
    <location>
        <begin position="1"/>
        <end position="38"/>
    </location>
</feature>
<organism evidence="2 3">
    <name type="scientific">Pseudocercospora eumusae</name>
    <dbReference type="NCBI Taxonomy" id="321146"/>
    <lineage>
        <taxon>Eukaryota</taxon>
        <taxon>Fungi</taxon>
        <taxon>Dikarya</taxon>
        <taxon>Ascomycota</taxon>
        <taxon>Pezizomycotina</taxon>
        <taxon>Dothideomycetes</taxon>
        <taxon>Dothideomycetidae</taxon>
        <taxon>Mycosphaerellales</taxon>
        <taxon>Mycosphaerellaceae</taxon>
        <taxon>Pseudocercospora</taxon>
    </lineage>
</organism>
<dbReference type="AlphaFoldDB" id="A0A139GXP3"/>
<accession>A0A139GXP3</accession>
<reference evidence="2 3" key="1">
    <citation type="submission" date="2015-07" db="EMBL/GenBank/DDBJ databases">
        <title>Comparative genomics of the Sigatoka disease complex on banana suggests a link between parallel evolutionary changes in Pseudocercospora fijiensis and Pseudocercospora eumusae and increased virulence on the banana host.</title>
        <authorList>
            <person name="Chang T.-C."/>
            <person name="Salvucci A."/>
            <person name="Crous P.W."/>
            <person name="Stergiopoulos I."/>
        </authorList>
    </citation>
    <scope>NUCLEOTIDE SEQUENCE [LARGE SCALE GENOMIC DNA]</scope>
    <source>
        <strain evidence="2 3">CBS 114824</strain>
    </source>
</reference>
<evidence type="ECO:0000313" key="2">
    <source>
        <dbReference type="EMBL" id="KXS94967.1"/>
    </source>
</evidence>
<comment type="caution">
    <text evidence="2">The sequence shown here is derived from an EMBL/GenBank/DDBJ whole genome shotgun (WGS) entry which is preliminary data.</text>
</comment>
<name>A0A139GXP3_9PEZI</name>
<feature type="compositionally biased region" description="Basic and acidic residues" evidence="1">
    <location>
        <begin position="10"/>
        <end position="26"/>
    </location>
</feature>
<dbReference type="EMBL" id="LFZN01000243">
    <property type="protein sequence ID" value="KXS94967.1"/>
    <property type="molecule type" value="Genomic_DNA"/>
</dbReference>
<evidence type="ECO:0000256" key="1">
    <source>
        <dbReference type="SAM" id="MobiDB-lite"/>
    </source>
</evidence>
<dbReference type="OrthoDB" id="10673459at2759"/>